<dbReference type="RefSeq" id="WP_285272893.1">
    <property type="nucleotide sequence ID" value="NZ_JASNVW010000001.1"/>
</dbReference>
<evidence type="ECO:0000313" key="2">
    <source>
        <dbReference type="Proteomes" id="UP001529235"/>
    </source>
</evidence>
<protein>
    <submittedName>
        <fullName evidence="1">Uncharacterized protein</fullName>
    </submittedName>
</protein>
<comment type="caution">
    <text evidence="1">The sequence shown here is derived from an EMBL/GenBank/DDBJ whole genome shotgun (WGS) entry which is preliminary data.</text>
</comment>
<dbReference type="EMBL" id="JASNVW010000001">
    <property type="protein sequence ID" value="MDK6027915.1"/>
    <property type="molecule type" value="Genomic_DNA"/>
</dbReference>
<name>A0ABD4Z4T4_9CREN</name>
<reference evidence="1 2" key="1">
    <citation type="submission" date="2023-05" db="EMBL/GenBank/DDBJ databases">
        <title>A new hyperthermophilic archaea 'Ignisphaera cupida' sp. nov. and description of the family 'Ignisphaeraceae' fam. nov.</title>
        <authorList>
            <person name="Podosokorskaya O.A."/>
            <person name="Elcheninov A.G."/>
            <person name="Klukina A."/>
            <person name="Merkel A.Y."/>
        </authorList>
    </citation>
    <scope>NUCLEOTIDE SEQUENCE [LARGE SCALE GENOMIC DNA]</scope>
    <source>
        <strain evidence="1 2">4213-co</strain>
    </source>
</reference>
<dbReference type="AlphaFoldDB" id="A0ABD4Z4T4"/>
<proteinExistence type="predicted"/>
<sequence>MSVVAAKLVEATTELSEHVVSRARMVLAGFLLPRVVSGEVVRKYIWKAMRLGV</sequence>
<gene>
    <name evidence="1" type="ORF">QPL79_00850</name>
</gene>
<accession>A0ABD4Z4T4</accession>
<organism evidence="1 2">
    <name type="scientific">Ignisphaera cupida</name>
    <dbReference type="NCBI Taxonomy" id="3050454"/>
    <lineage>
        <taxon>Archaea</taxon>
        <taxon>Thermoproteota</taxon>
        <taxon>Thermoprotei</taxon>
        <taxon>Desulfurococcales</taxon>
        <taxon>Desulfurococcaceae</taxon>
        <taxon>Ignisphaera</taxon>
    </lineage>
</organism>
<dbReference type="Proteomes" id="UP001529235">
    <property type="component" value="Unassembled WGS sequence"/>
</dbReference>
<keyword evidence="2" id="KW-1185">Reference proteome</keyword>
<evidence type="ECO:0000313" key="1">
    <source>
        <dbReference type="EMBL" id="MDK6027915.1"/>
    </source>
</evidence>